<feature type="compositionally biased region" description="Basic and acidic residues" evidence="1">
    <location>
        <begin position="14"/>
        <end position="24"/>
    </location>
</feature>
<accession>A0A6J4TU69</accession>
<gene>
    <name evidence="2" type="ORF">AVDCRST_MAG31-2349</name>
</gene>
<evidence type="ECO:0000256" key="1">
    <source>
        <dbReference type="SAM" id="MobiDB-lite"/>
    </source>
</evidence>
<feature type="non-terminal residue" evidence="2">
    <location>
        <position position="107"/>
    </location>
</feature>
<feature type="region of interest" description="Disordered" evidence="1">
    <location>
        <begin position="14"/>
        <end position="107"/>
    </location>
</feature>
<sequence length="107" mass="11960">AICQELPNFAAHRRELGELSDRRPGAGQHGGGEHNGRYRHHRSSPERSCRHGNGPAPERHGGSTRTGRKGQRLPVGLARPSGLGRPARPQEEARHPHRRPQRPEERM</sequence>
<reference evidence="2" key="1">
    <citation type="submission" date="2020-02" db="EMBL/GenBank/DDBJ databases">
        <authorList>
            <person name="Meier V. D."/>
        </authorList>
    </citation>
    <scope>NUCLEOTIDE SEQUENCE</scope>
    <source>
        <strain evidence="2">AVDCRST_MAG31</strain>
    </source>
</reference>
<proteinExistence type="predicted"/>
<protein>
    <submittedName>
        <fullName evidence="2">Uncharacterized protein</fullName>
    </submittedName>
</protein>
<dbReference type="AlphaFoldDB" id="A0A6J4TU69"/>
<evidence type="ECO:0000313" key="2">
    <source>
        <dbReference type="EMBL" id="CAA9530600.1"/>
    </source>
</evidence>
<organism evidence="2">
    <name type="scientific">uncultured Sphingomonas sp</name>
    <dbReference type="NCBI Taxonomy" id="158754"/>
    <lineage>
        <taxon>Bacteria</taxon>
        <taxon>Pseudomonadati</taxon>
        <taxon>Pseudomonadota</taxon>
        <taxon>Alphaproteobacteria</taxon>
        <taxon>Sphingomonadales</taxon>
        <taxon>Sphingomonadaceae</taxon>
        <taxon>Sphingomonas</taxon>
        <taxon>environmental samples</taxon>
    </lineage>
</organism>
<feature type="non-terminal residue" evidence="2">
    <location>
        <position position="1"/>
    </location>
</feature>
<name>A0A6J4TU69_9SPHN</name>
<dbReference type="EMBL" id="CADCWA010000181">
    <property type="protein sequence ID" value="CAA9530600.1"/>
    <property type="molecule type" value="Genomic_DNA"/>
</dbReference>